<feature type="transmembrane region" description="Helical" evidence="7">
    <location>
        <begin position="41"/>
        <end position="62"/>
    </location>
</feature>
<dbReference type="GO" id="GO:0022857">
    <property type="term" value="F:transmembrane transporter activity"/>
    <property type="evidence" value="ECO:0007669"/>
    <property type="project" value="InterPro"/>
</dbReference>
<feature type="transmembrane region" description="Helical" evidence="7">
    <location>
        <begin position="375"/>
        <end position="392"/>
    </location>
</feature>
<dbReference type="PANTHER" id="PTHR23517">
    <property type="entry name" value="RESISTANCE PROTEIN MDTM, PUTATIVE-RELATED-RELATED"/>
    <property type="match status" value="1"/>
</dbReference>
<keyword evidence="5 7" id="KW-1133">Transmembrane helix</keyword>
<feature type="transmembrane region" description="Helical" evidence="7">
    <location>
        <begin position="277"/>
        <end position="297"/>
    </location>
</feature>
<dbReference type="EMBL" id="MTJN01000002">
    <property type="protein sequence ID" value="OOV07211.1"/>
    <property type="molecule type" value="Genomic_DNA"/>
</dbReference>
<dbReference type="Proteomes" id="UP000190750">
    <property type="component" value="Unassembled WGS sequence"/>
</dbReference>
<name>A0A1T1ASZ0_RHOFE</name>
<feature type="transmembrane region" description="Helical" evidence="7">
    <location>
        <begin position="16"/>
        <end position="35"/>
    </location>
</feature>
<feature type="domain" description="Major facilitator superfamily (MFS) profile" evidence="8">
    <location>
        <begin position="1"/>
        <end position="396"/>
    </location>
</feature>
<feature type="transmembrane region" description="Helical" evidence="7">
    <location>
        <begin position="107"/>
        <end position="129"/>
    </location>
</feature>
<evidence type="ECO:0000256" key="4">
    <source>
        <dbReference type="ARBA" id="ARBA00022692"/>
    </source>
</evidence>
<protein>
    <submittedName>
        <fullName evidence="9">MFS transporter</fullName>
    </submittedName>
</protein>
<sequence length="414" mass="43624">MALSAMLQGWRTLSPVARLLVANGLAFNLGFYMMMPYLAQHIGGTLGLAGWAAGLVMGLRVFSQQGLFLLGGTLGDRIGYRPAIVWGCLVRSVGFGLLGWASSLPVLLLAAFLTGFAGALFTPCAQAYLASECRTDTQRQYAFSLHNLASEAGMLLGPLVGMVLTEVDYRVTGAVSGSVFLLLTLLQWHMLPASVVVPQAQAMGKQWRSMLRHRAFMAFTLLAAAYQVLFHQLYLAIPAYIRSVQHDTGLLGSVFTLTAVVGVTLQLPATRLVQRHLGVAVAMGGGLALMGLSYLALPLLSHVPVVAVLLQACLLSLGSILCFPLFAAHIPRFADPSSLGSYYGLYASVGGCVALLGNVVVGALLGSGVASPPSLIWYALALVGLACGWGIYRQVTGSTHHKLAETGTATSGSR</sequence>
<accession>A0A1T1ASZ0</accession>
<keyword evidence="2" id="KW-0813">Transport</keyword>
<dbReference type="STRING" id="28066.RF819_11140"/>
<comment type="caution">
    <text evidence="9">The sequence shown here is derived from an EMBL/GenBank/DDBJ whole genome shotgun (WGS) entry which is preliminary data.</text>
</comment>
<evidence type="ECO:0000259" key="8">
    <source>
        <dbReference type="PROSITE" id="PS50850"/>
    </source>
</evidence>
<feature type="transmembrane region" description="Helical" evidence="7">
    <location>
        <begin position="303"/>
        <end position="330"/>
    </location>
</feature>
<reference evidence="9 10" key="1">
    <citation type="submission" date="2017-01" db="EMBL/GenBank/DDBJ databases">
        <title>Genome sequencing of Rhodoferax fermentans JCM 7819.</title>
        <authorList>
            <person name="Kim Y.J."/>
            <person name="Farh M.E.-A."/>
            <person name="Yang D.-C."/>
        </authorList>
    </citation>
    <scope>NUCLEOTIDE SEQUENCE [LARGE SCALE GENOMIC DNA]</scope>
    <source>
        <strain evidence="9 10">JCM 7819</strain>
    </source>
</reference>
<evidence type="ECO:0000256" key="5">
    <source>
        <dbReference type="ARBA" id="ARBA00022989"/>
    </source>
</evidence>
<dbReference type="InterPro" id="IPR011701">
    <property type="entry name" value="MFS"/>
</dbReference>
<dbReference type="Gene3D" id="1.20.1250.20">
    <property type="entry name" value="MFS general substrate transporter like domains"/>
    <property type="match status" value="1"/>
</dbReference>
<dbReference type="PANTHER" id="PTHR23517:SF2">
    <property type="entry name" value="MULTIDRUG RESISTANCE PROTEIN MDTH"/>
    <property type="match status" value="1"/>
</dbReference>
<feature type="transmembrane region" description="Helical" evidence="7">
    <location>
        <begin position="342"/>
        <end position="369"/>
    </location>
</feature>
<dbReference type="GO" id="GO:0005886">
    <property type="term" value="C:plasma membrane"/>
    <property type="evidence" value="ECO:0007669"/>
    <property type="project" value="UniProtKB-SubCell"/>
</dbReference>
<gene>
    <name evidence="9" type="ORF">RF819_11140</name>
</gene>
<evidence type="ECO:0000256" key="7">
    <source>
        <dbReference type="SAM" id="Phobius"/>
    </source>
</evidence>
<feature type="transmembrane region" description="Helical" evidence="7">
    <location>
        <begin position="171"/>
        <end position="195"/>
    </location>
</feature>
<dbReference type="AlphaFoldDB" id="A0A1T1ASZ0"/>
<proteinExistence type="predicted"/>
<dbReference type="InterPro" id="IPR020846">
    <property type="entry name" value="MFS_dom"/>
</dbReference>
<dbReference type="OrthoDB" id="56516at2"/>
<evidence type="ECO:0000313" key="9">
    <source>
        <dbReference type="EMBL" id="OOV07211.1"/>
    </source>
</evidence>
<dbReference type="InterPro" id="IPR050171">
    <property type="entry name" value="MFS_Transporters"/>
</dbReference>
<dbReference type="RefSeq" id="WP_078365043.1">
    <property type="nucleotide sequence ID" value="NZ_MTJN01000002.1"/>
</dbReference>
<dbReference type="Pfam" id="PF07690">
    <property type="entry name" value="MFS_1"/>
    <property type="match status" value="1"/>
</dbReference>
<evidence type="ECO:0000256" key="6">
    <source>
        <dbReference type="ARBA" id="ARBA00023136"/>
    </source>
</evidence>
<organism evidence="9 10">
    <name type="scientific">Rhodoferax fermentans</name>
    <dbReference type="NCBI Taxonomy" id="28066"/>
    <lineage>
        <taxon>Bacteria</taxon>
        <taxon>Pseudomonadati</taxon>
        <taxon>Pseudomonadota</taxon>
        <taxon>Betaproteobacteria</taxon>
        <taxon>Burkholderiales</taxon>
        <taxon>Comamonadaceae</taxon>
        <taxon>Rhodoferax</taxon>
    </lineage>
</organism>
<comment type="subcellular location">
    <subcellularLocation>
        <location evidence="1">Cell membrane</location>
        <topology evidence="1">Multi-pass membrane protein</topology>
    </subcellularLocation>
</comment>
<keyword evidence="4 7" id="KW-0812">Transmembrane</keyword>
<keyword evidence="10" id="KW-1185">Reference proteome</keyword>
<dbReference type="InterPro" id="IPR036259">
    <property type="entry name" value="MFS_trans_sf"/>
</dbReference>
<feature type="transmembrane region" description="Helical" evidence="7">
    <location>
        <begin position="83"/>
        <end position="101"/>
    </location>
</feature>
<feature type="transmembrane region" description="Helical" evidence="7">
    <location>
        <begin position="216"/>
        <end position="237"/>
    </location>
</feature>
<feature type="transmembrane region" description="Helical" evidence="7">
    <location>
        <begin position="249"/>
        <end position="265"/>
    </location>
</feature>
<evidence type="ECO:0000256" key="3">
    <source>
        <dbReference type="ARBA" id="ARBA00022475"/>
    </source>
</evidence>
<keyword evidence="6 7" id="KW-0472">Membrane</keyword>
<keyword evidence="3" id="KW-1003">Cell membrane</keyword>
<evidence type="ECO:0000256" key="1">
    <source>
        <dbReference type="ARBA" id="ARBA00004651"/>
    </source>
</evidence>
<evidence type="ECO:0000313" key="10">
    <source>
        <dbReference type="Proteomes" id="UP000190750"/>
    </source>
</evidence>
<dbReference type="SUPFAM" id="SSF103473">
    <property type="entry name" value="MFS general substrate transporter"/>
    <property type="match status" value="1"/>
</dbReference>
<evidence type="ECO:0000256" key="2">
    <source>
        <dbReference type="ARBA" id="ARBA00022448"/>
    </source>
</evidence>
<feature type="transmembrane region" description="Helical" evidence="7">
    <location>
        <begin position="141"/>
        <end position="165"/>
    </location>
</feature>
<dbReference type="PROSITE" id="PS50850">
    <property type="entry name" value="MFS"/>
    <property type="match status" value="1"/>
</dbReference>